<dbReference type="Proteomes" id="UP000199470">
    <property type="component" value="Unassembled WGS sequence"/>
</dbReference>
<protein>
    <submittedName>
        <fullName evidence="2">Alpha/beta hydrolase family protein</fullName>
    </submittedName>
</protein>
<proteinExistence type="predicted"/>
<dbReference type="RefSeq" id="WP_174900477.1">
    <property type="nucleotide sequence ID" value="NZ_FOTW01000009.1"/>
</dbReference>
<dbReference type="GO" id="GO:0047372">
    <property type="term" value="F:monoacylglycerol lipase activity"/>
    <property type="evidence" value="ECO:0007669"/>
    <property type="project" value="TreeGrafter"/>
</dbReference>
<dbReference type="SUPFAM" id="SSF53474">
    <property type="entry name" value="alpha/beta-Hydrolases"/>
    <property type="match status" value="1"/>
</dbReference>
<dbReference type="InterPro" id="IPR050266">
    <property type="entry name" value="AB_hydrolase_sf"/>
</dbReference>
<evidence type="ECO:0000313" key="3">
    <source>
        <dbReference type="Proteomes" id="UP000199470"/>
    </source>
</evidence>
<keyword evidence="2" id="KW-0378">Hydrolase</keyword>
<dbReference type="STRING" id="758825.SAMN02982985_01934"/>
<name>A0A1I4LGD9_9BURK</name>
<dbReference type="InterPro" id="IPR029058">
    <property type="entry name" value="AB_hydrolase_fold"/>
</dbReference>
<sequence length="275" mass="29077">MNTRAPAGGAGDIAVRTRPGPGPAILWVHGYTLDAGVWGPLWDRLPDYAHVALDLPGHGASTRPIARVARLGDFSHAVAEVADAHGADIVLGLSFGATVALQAALDRPARYAALLLAACGLAGGPQDREAADCHLELARLARARGIGPWLADRWLACPPRIFEAIRAQPAAFAPVEAAVRRHAWTELTHEGMASMARDVQSPAAIARLDMPLSLLVGEHDMAAFKRSAHLISKAARHANCGYAPLRGHLPLLESPDEGAVWVRAQLAASRPGRKP</sequence>
<evidence type="ECO:0000259" key="1">
    <source>
        <dbReference type="Pfam" id="PF12697"/>
    </source>
</evidence>
<dbReference type="AlphaFoldDB" id="A0A1I4LGD9"/>
<dbReference type="PANTHER" id="PTHR43798">
    <property type="entry name" value="MONOACYLGLYCEROL LIPASE"/>
    <property type="match status" value="1"/>
</dbReference>
<dbReference type="Pfam" id="PF12697">
    <property type="entry name" value="Abhydrolase_6"/>
    <property type="match status" value="1"/>
</dbReference>
<evidence type="ECO:0000313" key="2">
    <source>
        <dbReference type="EMBL" id="SFL89916.1"/>
    </source>
</evidence>
<dbReference type="GO" id="GO:0016020">
    <property type="term" value="C:membrane"/>
    <property type="evidence" value="ECO:0007669"/>
    <property type="project" value="TreeGrafter"/>
</dbReference>
<reference evidence="2 3" key="1">
    <citation type="submission" date="2016-10" db="EMBL/GenBank/DDBJ databases">
        <authorList>
            <person name="de Groot N.N."/>
        </authorList>
    </citation>
    <scope>NUCLEOTIDE SEQUENCE [LARGE SCALE GENOMIC DNA]</scope>
    <source>
        <strain evidence="2 3">ATCC 43154</strain>
    </source>
</reference>
<dbReference type="Gene3D" id="3.40.50.1820">
    <property type="entry name" value="alpha/beta hydrolase"/>
    <property type="match status" value="1"/>
</dbReference>
<dbReference type="EMBL" id="FOTW01000009">
    <property type="protein sequence ID" value="SFL89916.1"/>
    <property type="molecule type" value="Genomic_DNA"/>
</dbReference>
<dbReference type="InterPro" id="IPR000073">
    <property type="entry name" value="AB_hydrolase_1"/>
</dbReference>
<organism evidence="2 3">
    <name type="scientific">Rugamonas rubra</name>
    <dbReference type="NCBI Taxonomy" id="758825"/>
    <lineage>
        <taxon>Bacteria</taxon>
        <taxon>Pseudomonadati</taxon>
        <taxon>Pseudomonadota</taxon>
        <taxon>Betaproteobacteria</taxon>
        <taxon>Burkholderiales</taxon>
        <taxon>Oxalobacteraceae</taxon>
        <taxon>Telluria group</taxon>
        <taxon>Rugamonas</taxon>
    </lineage>
</organism>
<gene>
    <name evidence="2" type="ORF">SAMN02982985_01934</name>
</gene>
<dbReference type="GO" id="GO:0046464">
    <property type="term" value="P:acylglycerol catabolic process"/>
    <property type="evidence" value="ECO:0007669"/>
    <property type="project" value="TreeGrafter"/>
</dbReference>
<feature type="domain" description="AB hydrolase-1" evidence="1">
    <location>
        <begin position="25"/>
        <end position="257"/>
    </location>
</feature>
<keyword evidence="3" id="KW-1185">Reference proteome</keyword>
<accession>A0A1I4LGD9</accession>
<dbReference type="PANTHER" id="PTHR43798:SF5">
    <property type="entry name" value="MONOACYLGLYCEROL LIPASE ABHD6"/>
    <property type="match status" value="1"/>
</dbReference>